<evidence type="ECO:0000313" key="2">
    <source>
        <dbReference type="Proteomes" id="UP000252249"/>
    </source>
</evidence>
<organism evidence="1 2">
    <name type="scientific">Oceanihabitans sediminis</name>
    <dbReference type="NCBI Taxonomy" id="1812012"/>
    <lineage>
        <taxon>Bacteria</taxon>
        <taxon>Pseudomonadati</taxon>
        <taxon>Bacteroidota</taxon>
        <taxon>Flavobacteriia</taxon>
        <taxon>Flavobacteriales</taxon>
        <taxon>Flavobacteriaceae</taxon>
        <taxon>Oceanihabitans</taxon>
    </lineage>
</organism>
<reference evidence="1 2" key="1">
    <citation type="submission" date="2018-07" db="EMBL/GenBank/DDBJ databases">
        <title>Oceanihabitans testaceum sp. nov., isolated from marine sediment.</title>
        <authorList>
            <person name="Li C.-M."/>
        </authorList>
    </citation>
    <scope>NUCLEOTIDE SEQUENCE [LARGE SCALE GENOMIC DNA]</scope>
    <source>
        <strain evidence="1 2">S9-10</strain>
    </source>
</reference>
<comment type="caution">
    <text evidence="1">The sequence shown here is derived from an EMBL/GenBank/DDBJ whole genome shotgun (WGS) entry which is preliminary data.</text>
</comment>
<keyword evidence="2" id="KW-1185">Reference proteome</keyword>
<proteinExistence type="predicted"/>
<dbReference type="OrthoDB" id="1263828at2"/>
<accession>A0A368P5B1</accession>
<dbReference type="EMBL" id="QPIG01000003">
    <property type="protein sequence ID" value="RCU56979.1"/>
    <property type="molecule type" value="Genomic_DNA"/>
</dbReference>
<dbReference type="RefSeq" id="WP_113966558.1">
    <property type="nucleotide sequence ID" value="NZ_QNRP01000006.1"/>
</dbReference>
<sequence>MNYFKRNWDETRGDEFDSWGKSIWYFETDKSGLPTKQIEVYQNGKVLKYDQTKLQDEFGGLGDQELDLIEFSEFQITKEEFEKIWNEN</sequence>
<dbReference type="Proteomes" id="UP000252249">
    <property type="component" value="Unassembled WGS sequence"/>
</dbReference>
<evidence type="ECO:0000313" key="1">
    <source>
        <dbReference type="EMBL" id="RCU56979.1"/>
    </source>
</evidence>
<name>A0A368P5B1_9FLAO</name>
<gene>
    <name evidence="1" type="ORF">DU428_08495</name>
</gene>
<protein>
    <submittedName>
        <fullName evidence="1">Uncharacterized protein</fullName>
    </submittedName>
</protein>
<dbReference type="AlphaFoldDB" id="A0A368P5B1"/>